<dbReference type="Proteomes" id="UP001499979">
    <property type="component" value="Unassembled WGS sequence"/>
</dbReference>
<evidence type="ECO:0008006" key="3">
    <source>
        <dbReference type="Google" id="ProtNLM"/>
    </source>
</evidence>
<evidence type="ECO:0000313" key="1">
    <source>
        <dbReference type="EMBL" id="GAA1151543.1"/>
    </source>
</evidence>
<protein>
    <recommendedName>
        <fullName evidence="3">GIY-YIG nuclease family protein</fullName>
    </recommendedName>
</protein>
<comment type="caution">
    <text evidence="1">The sequence shown here is derived from an EMBL/GenBank/DDBJ whole genome shotgun (WGS) entry which is preliminary data.</text>
</comment>
<name>A0ABN1UJN5_9ACTN</name>
<keyword evidence="2" id="KW-1185">Reference proteome</keyword>
<dbReference type="RefSeq" id="WP_343908654.1">
    <property type="nucleotide sequence ID" value="NZ_BAAAJE010000016.1"/>
</dbReference>
<reference evidence="1 2" key="1">
    <citation type="journal article" date="2019" name="Int. J. Syst. Evol. Microbiol.">
        <title>The Global Catalogue of Microorganisms (GCM) 10K type strain sequencing project: providing services to taxonomists for standard genome sequencing and annotation.</title>
        <authorList>
            <consortium name="The Broad Institute Genomics Platform"/>
            <consortium name="The Broad Institute Genome Sequencing Center for Infectious Disease"/>
            <person name="Wu L."/>
            <person name="Ma J."/>
        </authorList>
    </citation>
    <scope>NUCLEOTIDE SEQUENCE [LARGE SCALE GENOMIC DNA]</scope>
    <source>
        <strain evidence="1 2">JCM 11813</strain>
    </source>
</reference>
<dbReference type="EMBL" id="BAAAJE010000016">
    <property type="protein sequence ID" value="GAA1151543.1"/>
    <property type="molecule type" value="Genomic_DNA"/>
</dbReference>
<organism evidence="1 2">
    <name type="scientific">Nocardioides aquiterrae</name>
    <dbReference type="NCBI Taxonomy" id="203799"/>
    <lineage>
        <taxon>Bacteria</taxon>
        <taxon>Bacillati</taxon>
        <taxon>Actinomycetota</taxon>
        <taxon>Actinomycetes</taxon>
        <taxon>Propionibacteriales</taxon>
        <taxon>Nocardioidaceae</taxon>
        <taxon>Nocardioides</taxon>
    </lineage>
</organism>
<accession>A0ABN1UJN5</accession>
<evidence type="ECO:0000313" key="2">
    <source>
        <dbReference type="Proteomes" id="UP001499979"/>
    </source>
</evidence>
<sequence length="134" mass="14776">MIRLGSLAGYPFDGPRVLAGWRPPAVAAVYAILYRPDAGREQYAVIYVGHSEDLSAEGFPFRHPAAPCWVERAGGRFGVHVATYEIPGGLPGHRAQLAEELVSVYRPQCNDRQYDATWREEWIGRVPGQPPTGS</sequence>
<proteinExistence type="predicted"/>
<gene>
    <name evidence="1" type="ORF">GCM10009606_32630</name>
</gene>